<evidence type="ECO:0000313" key="1">
    <source>
        <dbReference type="EMBL" id="MDR6866427.1"/>
    </source>
</evidence>
<protein>
    <submittedName>
        <fullName evidence="1">Uncharacterized protein</fullName>
    </submittedName>
</protein>
<sequence>MTTHVSGYFTPLPRVLVSDDFDTGMNGWLDLRPNFVAPGFREHSGDIDLIHWGPTMLSSATFAFGGTHGSAQGTYSLKISSRASAAPADQPPAPGSMGLSIKRLAVPPGTRRIRIEALFAYKAEQDRPGLGVDDLRAFGLFVDLQDREYRYMPGVRYVNAIGGRPVRAWQFYSPTDSTDSEWSYGVDGWHKAGIDPQWFGERHADGSTAATTWFEGGEQHLIYNESDDKLNWTPLSLTVNLETRSYEEFRVGGRTHRFPAGAHPTWAPAYNDIEGLLNPVFFVEADTDRRVSLFLDSVVISAETGDES</sequence>
<dbReference type="RefSeq" id="WP_310018212.1">
    <property type="nucleotide sequence ID" value="NZ_JAVDUM010000003.1"/>
</dbReference>
<keyword evidence="2" id="KW-1185">Reference proteome</keyword>
<dbReference type="Proteomes" id="UP001259347">
    <property type="component" value="Unassembled WGS sequence"/>
</dbReference>
<organism evidence="1 2">
    <name type="scientific">Microbacterium resistens</name>
    <dbReference type="NCBI Taxonomy" id="156977"/>
    <lineage>
        <taxon>Bacteria</taxon>
        <taxon>Bacillati</taxon>
        <taxon>Actinomycetota</taxon>
        <taxon>Actinomycetes</taxon>
        <taxon>Micrococcales</taxon>
        <taxon>Microbacteriaceae</taxon>
        <taxon>Microbacterium</taxon>
    </lineage>
</organism>
<name>A0ABU1S9Y8_9MICO</name>
<gene>
    <name evidence="1" type="ORF">J2Y69_001019</name>
</gene>
<dbReference type="InterPro" id="IPR046663">
    <property type="entry name" value="DUF6772"/>
</dbReference>
<evidence type="ECO:0000313" key="2">
    <source>
        <dbReference type="Proteomes" id="UP001259347"/>
    </source>
</evidence>
<accession>A0ABU1S9Y8</accession>
<comment type="caution">
    <text evidence="1">The sequence shown here is derived from an EMBL/GenBank/DDBJ whole genome shotgun (WGS) entry which is preliminary data.</text>
</comment>
<reference evidence="1 2" key="1">
    <citation type="submission" date="2023-07" db="EMBL/GenBank/DDBJ databases">
        <title>Sorghum-associated microbial communities from plants grown in Nebraska, USA.</title>
        <authorList>
            <person name="Schachtman D."/>
        </authorList>
    </citation>
    <scope>NUCLEOTIDE SEQUENCE [LARGE SCALE GENOMIC DNA]</scope>
    <source>
        <strain evidence="1 2">2980</strain>
    </source>
</reference>
<dbReference type="EMBL" id="JAVDUM010000003">
    <property type="protein sequence ID" value="MDR6866427.1"/>
    <property type="molecule type" value="Genomic_DNA"/>
</dbReference>
<proteinExistence type="predicted"/>
<dbReference type="Pfam" id="PF20562">
    <property type="entry name" value="DUF6772"/>
    <property type="match status" value="1"/>
</dbReference>